<dbReference type="SMART" id="SM00066">
    <property type="entry name" value="GAL4"/>
    <property type="match status" value="1"/>
</dbReference>
<dbReference type="GeneID" id="30035412"/>
<feature type="compositionally biased region" description="Basic and acidic residues" evidence="7">
    <location>
        <begin position="172"/>
        <end position="185"/>
    </location>
</feature>
<dbReference type="CDD" id="cd00067">
    <property type="entry name" value="GAL4"/>
    <property type="match status" value="1"/>
</dbReference>
<feature type="compositionally biased region" description="Polar residues" evidence="7">
    <location>
        <begin position="199"/>
        <end position="208"/>
    </location>
</feature>
<evidence type="ECO:0000256" key="3">
    <source>
        <dbReference type="ARBA" id="ARBA00023015"/>
    </source>
</evidence>
<dbReference type="GO" id="GO:0008270">
    <property type="term" value="F:zinc ion binding"/>
    <property type="evidence" value="ECO:0007669"/>
    <property type="project" value="InterPro"/>
</dbReference>
<evidence type="ECO:0000313" key="9">
    <source>
        <dbReference type="EMBL" id="ANB15751.1"/>
    </source>
</evidence>
<reference evidence="9 10" key="1">
    <citation type="submission" date="2016-02" db="EMBL/GenBank/DDBJ databases">
        <title>Complete genome sequence and transcriptome regulation of the pentose utilising yeast Sugiyamaella lignohabitans.</title>
        <authorList>
            <person name="Bellasio M."/>
            <person name="Peymann A."/>
            <person name="Valli M."/>
            <person name="Sipitzky M."/>
            <person name="Graf A."/>
            <person name="Sauer M."/>
            <person name="Marx H."/>
            <person name="Mattanovich D."/>
        </authorList>
    </citation>
    <scope>NUCLEOTIDE SEQUENCE [LARGE SCALE GENOMIC DNA]</scope>
    <source>
        <strain evidence="9 10">CBS 10342</strain>
    </source>
</reference>
<keyword evidence="4" id="KW-0238">DNA-binding</keyword>
<dbReference type="PROSITE" id="PS00463">
    <property type="entry name" value="ZN2_CY6_FUNGAL_1"/>
    <property type="match status" value="1"/>
</dbReference>
<dbReference type="EMBL" id="CP014503">
    <property type="protein sequence ID" value="ANB15751.1"/>
    <property type="molecule type" value="Genomic_DNA"/>
</dbReference>
<evidence type="ECO:0000256" key="2">
    <source>
        <dbReference type="ARBA" id="ARBA00022723"/>
    </source>
</evidence>
<dbReference type="GO" id="GO:0005634">
    <property type="term" value="C:nucleus"/>
    <property type="evidence" value="ECO:0007669"/>
    <property type="project" value="UniProtKB-SubCell"/>
</dbReference>
<dbReference type="InterPro" id="IPR036864">
    <property type="entry name" value="Zn2-C6_fun-type_DNA-bd_sf"/>
</dbReference>
<feature type="domain" description="Zn(2)-C6 fungal-type" evidence="8">
    <location>
        <begin position="59"/>
        <end position="88"/>
    </location>
</feature>
<dbReference type="InterPro" id="IPR051711">
    <property type="entry name" value="Stress_Response_Reg"/>
</dbReference>
<feature type="compositionally biased region" description="Basic and acidic residues" evidence="7">
    <location>
        <begin position="1"/>
        <end position="20"/>
    </location>
</feature>
<feature type="region of interest" description="Disordered" evidence="7">
    <location>
        <begin position="1"/>
        <end position="45"/>
    </location>
</feature>
<feature type="compositionally biased region" description="Low complexity" evidence="7">
    <location>
        <begin position="797"/>
        <end position="815"/>
    </location>
</feature>
<dbReference type="KEGG" id="slb:AWJ20_3395"/>
<evidence type="ECO:0000256" key="6">
    <source>
        <dbReference type="ARBA" id="ARBA00023242"/>
    </source>
</evidence>
<dbReference type="RefSeq" id="XP_018738228.1">
    <property type="nucleotide sequence ID" value="XM_018880405.1"/>
</dbReference>
<evidence type="ECO:0000313" key="10">
    <source>
        <dbReference type="Proteomes" id="UP000189580"/>
    </source>
</evidence>
<dbReference type="PROSITE" id="PS50048">
    <property type="entry name" value="ZN2_CY6_FUNGAL_2"/>
    <property type="match status" value="1"/>
</dbReference>
<protein>
    <submittedName>
        <fullName evidence="9">Stb4p</fullName>
    </submittedName>
</protein>
<evidence type="ECO:0000256" key="4">
    <source>
        <dbReference type="ARBA" id="ARBA00023125"/>
    </source>
</evidence>
<dbReference type="Pfam" id="PF00172">
    <property type="entry name" value="Zn_clus"/>
    <property type="match status" value="1"/>
</dbReference>
<dbReference type="GO" id="GO:0043565">
    <property type="term" value="F:sequence-specific DNA binding"/>
    <property type="evidence" value="ECO:0007669"/>
    <property type="project" value="TreeGrafter"/>
</dbReference>
<dbReference type="OrthoDB" id="4064873at2759"/>
<evidence type="ECO:0000256" key="1">
    <source>
        <dbReference type="ARBA" id="ARBA00004123"/>
    </source>
</evidence>
<feature type="compositionally biased region" description="Basic and acidic residues" evidence="7">
    <location>
        <begin position="34"/>
        <end position="45"/>
    </location>
</feature>
<sequence>MSNERKRTFEHSQDIDEPIKRVSVASENGGSPLHSDKNGHTINSERRLNGKERIRVARACDRCKRKKTKCDGQKPCVACKKGDLDCIYTAGSAGPVNNRTPPSPANLPQPSYYARSVSRLDGYDMNSLPNTGLRRFLSGLSSAPTSGFGISGSSTEDLPVMMRILQRLDALESSHDNRGSKDRFESATGSDQVRAVIDSESSSRSVRAPNEETNIHPSTEGRNKNNSHMPLDMRTVTVVNPTDLAYELSHYMEEQRVKELNGTYNFNIHKMRYTKRYVSILPSILGTTLYRNLSPENQKNVVVPRVQGYGWNMSGRHYLPMRTIEIPPPDLISESLSRSLLQYFFDKVNPLYSTLHRPMFLQQFESYLKTEDKRDCLLFMGMFFVVCAVAMRFSEIEEHKEYREGLEEELFQHGHSIIQTFTFQWESVELVQGWLLITCYLRICHRQSSTWMALGNAVRLCQGMGVMKKFWSPSIPAYELLKLTRVFWCCYTWDRFLGMDFGRAFTIRDEEIQIDRPTQYKDDGWFSETSYVVLQLAFAVSPVVQDFFRGGLSVNGANAIYDAILDWNENIAKPMGYGSDNDYISQPVGMAGTRPDPAIICQVRLQYHDCILYLYTRGVYSLLETSLGDGIPNEWPIVARSCKGIIHASEELDKVGKLATAWWLRLSSLYSSVLLLLVCVNAGFETKEILDYIARGLALFEKISSDGRFRMTNECLWSLRMLNTMIYLRFGEAQAAMRNIGINPGYSDVNDRHFASMGVFSKDGNIVAPHQTSSSSNNSTPLNPVSPTDRFHQSNIQPQPSASQVPQQSPNIEIPRPIPNNYPPGSVLPDFNQPSVSETETSDQLLFSSSLDWFSSWKWDTESSVATFLDNI</sequence>
<dbReference type="GO" id="GO:0000981">
    <property type="term" value="F:DNA-binding transcription factor activity, RNA polymerase II-specific"/>
    <property type="evidence" value="ECO:0007669"/>
    <property type="project" value="InterPro"/>
</dbReference>
<evidence type="ECO:0000259" key="8">
    <source>
        <dbReference type="PROSITE" id="PS50048"/>
    </source>
</evidence>
<dbReference type="GO" id="GO:0006351">
    <property type="term" value="P:DNA-templated transcription"/>
    <property type="evidence" value="ECO:0007669"/>
    <property type="project" value="InterPro"/>
</dbReference>
<evidence type="ECO:0000256" key="5">
    <source>
        <dbReference type="ARBA" id="ARBA00023163"/>
    </source>
</evidence>
<dbReference type="InterPro" id="IPR001138">
    <property type="entry name" value="Zn2Cys6_DnaBD"/>
</dbReference>
<dbReference type="PANTHER" id="PTHR47540:SF2">
    <property type="entry name" value="ZN(II)2CYS6 TRANSCRIPTION FACTOR (EUROFUNG)"/>
    <property type="match status" value="1"/>
</dbReference>
<keyword evidence="6" id="KW-0539">Nucleus</keyword>
<feature type="compositionally biased region" description="Low complexity" evidence="7">
    <location>
        <begin position="772"/>
        <end position="788"/>
    </location>
</feature>
<evidence type="ECO:0000256" key="7">
    <source>
        <dbReference type="SAM" id="MobiDB-lite"/>
    </source>
</evidence>
<dbReference type="PANTHER" id="PTHR47540">
    <property type="entry name" value="THIAMINE REPRESSIBLE GENES REGULATORY PROTEIN THI5"/>
    <property type="match status" value="1"/>
</dbReference>
<keyword evidence="5" id="KW-0804">Transcription</keyword>
<dbReference type="Proteomes" id="UP000189580">
    <property type="component" value="Chromosome b"/>
</dbReference>
<keyword evidence="2" id="KW-0479">Metal-binding</keyword>
<feature type="region of interest" description="Disordered" evidence="7">
    <location>
        <begin position="172"/>
        <end position="229"/>
    </location>
</feature>
<dbReference type="SMART" id="SM00906">
    <property type="entry name" value="Fungal_trans"/>
    <property type="match status" value="1"/>
</dbReference>
<dbReference type="SUPFAM" id="SSF57701">
    <property type="entry name" value="Zn2/Cys6 DNA-binding domain"/>
    <property type="match status" value="1"/>
</dbReference>
<feature type="compositionally biased region" description="Basic and acidic residues" evidence="7">
    <location>
        <begin position="209"/>
        <end position="223"/>
    </location>
</feature>
<dbReference type="GO" id="GO:0045944">
    <property type="term" value="P:positive regulation of transcription by RNA polymerase II"/>
    <property type="evidence" value="ECO:0007669"/>
    <property type="project" value="TreeGrafter"/>
</dbReference>
<comment type="subcellular location">
    <subcellularLocation>
        <location evidence="1">Nucleus</location>
    </subcellularLocation>
</comment>
<dbReference type="CDD" id="cd12148">
    <property type="entry name" value="fungal_TF_MHR"/>
    <property type="match status" value="1"/>
</dbReference>
<feature type="region of interest" description="Disordered" evidence="7">
    <location>
        <begin position="768"/>
        <end position="836"/>
    </location>
</feature>
<keyword evidence="3" id="KW-0805">Transcription regulation</keyword>
<keyword evidence="10" id="KW-1185">Reference proteome</keyword>
<dbReference type="InterPro" id="IPR007219">
    <property type="entry name" value="XnlR_reg_dom"/>
</dbReference>
<dbReference type="Gene3D" id="4.10.240.10">
    <property type="entry name" value="Zn(2)-C6 fungal-type DNA-binding domain"/>
    <property type="match status" value="1"/>
</dbReference>
<organism evidence="9 10">
    <name type="scientific">Sugiyamaella lignohabitans</name>
    <dbReference type="NCBI Taxonomy" id="796027"/>
    <lineage>
        <taxon>Eukaryota</taxon>
        <taxon>Fungi</taxon>
        <taxon>Dikarya</taxon>
        <taxon>Ascomycota</taxon>
        <taxon>Saccharomycotina</taxon>
        <taxon>Dipodascomycetes</taxon>
        <taxon>Dipodascales</taxon>
        <taxon>Trichomonascaceae</taxon>
        <taxon>Sugiyamaella</taxon>
    </lineage>
</organism>
<dbReference type="AlphaFoldDB" id="A0A167FVH2"/>
<proteinExistence type="predicted"/>
<dbReference type="Pfam" id="PF04082">
    <property type="entry name" value="Fungal_trans"/>
    <property type="match status" value="1"/>
</dbReference>
<accession>A0A167FVH2</accession>
<name>A0A167FVH2_9ASCO</name>
<gene>
    <name evidence="9" type="primary">STB4</name>
    <name evidence="9" type="ORF">AWJ20_3395</name>
</gene>